<dbReference type="Proteomes" id="UP000805193">
    <property type="component" value="Unassembled WGS sequence"/>
</dbReference>
<name>A0AC60QS79_IXOPE</name>
<proteinExistence type="predicted"/>
<gene>
    <name evidence="1" type="ORF">HPB47_015935</name>
</gene>
<dbReference type="EMBL" id="JABSTQ010004654">
    <property type="protein sequence ID" value="KAG0441460.1"/>
    <property type="molecule type" value="Genomic_DNA"/>
</dbReference>
<evidence type="ECO:0000313" key="2">
    <source>
        <dbReference type="Proteomes" id="UP000805193"/>
    </source>
</evidence>
<keyword evidence="2" id="KW-1185">Reference proteome</keyword>
<evidence type="ECO:0000313" key="1">
    <source>
        <dbReference type="EMBL" id="KAG0441460.1"/>
    </source>
</evidence>
<comment type="caution">
    <text evidence="1">The sequence shown here is derived from an EMBL/GenBank/DDBJ whole genome shotgun (WGS) entry which is preliminary data.</text>
</comment>
<protein>
    <submittedName>
        <fullName evidence="1">Uncharacterized protein</fullName>
    </submittedName>
</protein>
<organism evidence="1 2">
    <name type="scientific">Ixodes persulcatus</name>
    <name type="common">Taiga tick</name>
    <dbReference type="NCBI Taxonomy" id="34615"/>
    <lineage>
        <taxon>Eukaryota</taxon>
        <taxon>Metazoa</taxon>
        <taxon>Ecdysozoa</taxon>
        <taxon>Arthropoda</taxon>
        <taxon>Chelicerata</taxon>
        <taxon>Arachnida</taxon>
        <taxon>Acari</taxon>
        <taxon>Parasitiformes</taxon>
        <taxon>Ixodida</taxon>
        <taxon>Ixodoidea</taxon>
        <taxon>Ixodidae</taxon>
        <taxon>Ixodinae</taxon>
        <taxon>Ixodes</taxon>
    </lineage>
</organism>
<sequence>MTKRLADAEWCNNEETLRNDHCILITTVPLIRKNCYIKKIRLVNWDEFRKKRETTSTSEITSFDDWKRHSLKEEEATRLIQALIISRVTYSVPYLTLKPREQEKLEVLIRRSFKQALGLPPGAPSDAASYKGRLAMAVSVIDEDMWEVNTETVPTSLLLEADEAAMALAPRRGHLDAGSPAHVWLCVALPCLGKRASWWLSRARGSFGPFGAPRARQYATSAPASHRRESWGPPMSMAFVETQTSPEDLSSPLGSSYVRPKTVGNLPPSCYNEVAVPSKEGPTPSKELDVPSPAPADPSGRGRALLLRASGSSSMPGWSDSPLPA</sequence>
<reference evidence="1 2" key="1">
    <citation type="journal article" date="2020" name="Cell">
        <title>Large-Scale Comparative Analyses of Tick Genomes Elucidate Their Genetic Diversity and Vector Capacities.</title>
        <authorList>
            <consortium name="Tick Genome and Microbiome Consortium (TIGMIC)"/>
            <person name="Jia N."/>
            <person name="Wang J."/>
            <person name="Shi W."/>
            <person name="Du L."/>
            <person name="Sun Y."/>
            <person name="Zhan W."/>
            <person name="Jiang J.F."/>
            <person name="Wang Q."/>
            <person name="Zhang B."/>
            <person name="Ji P."/>
            <person name="Bell-Sakyi L."/>
            <person name="Cui X.M."/>
            <person name="Yuan T.T."/>
            <person name="Jiang B.G."/>
            <person name="Yang W.F."/>
            <person name="Lam T.T."/>
            <person name="Chang Q.C."/>
            <person name="Ding S.J."/>
            <person name="Wang X.J."/>
            <person name="Zhu J.G."/>
            <person name="Ruan X.D."/>
            <person name="Zhao L."/>
            <person name="Wei J.T."/>
            <person name="Ye R.Z."/>
            <person name="Que T.C."/>
            <person name="Du C.H."/>
            <person name="Zhou Y.H."/>
            <person name="Cheng J.X."/>
            <person name="Dai P.F."/>
            <person name="Guo W.B."/>
            <person name="Han X.H."/>
            <person name="Huang E.J."/>
            <person name="Li L.F."/>
            <person name="Wei W."/>
            <person name="Gao Y.C."/>
            <person name="Liu J.Z."/>
            <person name="Shao H.Z."/>
            <person name="Wang X."/>
            <person name="Wang C.C."/>
            <person name="Yang T.C."/>
            <person name="Huo Q.B."/>
            <person name="Li W."/>
            <person name="Chen H.Y."/>
            <person name="Chen S.E."/>
            <person name="Zhou L.G."/>
            <person name="Ni X.B."/>
            <person name="Tian J.H."/>
            <person name="Sheng Y."/>
            <person name="Liu T."/>
            <person name="Pan Y.S."/>
            <person name="Xia L.Y."/>
            <person name="Li J."/>
            <person name="Zhao F."/>
            <person name="Cao W.C."/>
        </authorList>
    </citation>
    <scope>NUCLEOTIDE SEQUENCE [LARGE SCALE GENOMIC DNA]</scope>
    <source>
        <strain evidence="1">Iper-2018</strain>
    </source>
</reference>
<accession>A0AC60QS79</accession>